<dbReference type="GO" id="GO:0004756">
    <property type="term" value="F:selenide, water dikinase activity"/>
    <property type="evidence" value="ECO:0007669"/>
    <property type="project" value="UniProtKB-EC"/>
</dbReference>
<dbReference type="SUPFAM" id="SSF55326">
    <property type="entry name" value="PurM N-terminal domain-like"/>
    <property type="match status" value="1"/>
</dbReference>
<dbReference type="Proteomes" id="UP000245125">
    <property type="component" value="Unassembled WGS sequence"/>
</dbReference>
<dbReference type="Gene3D" id="3.30.1330.10">
    <property type="entry name" value="PurM-like, N-terminal domain"/>
    <property type="match status" value="1"/>
</dbReference>
<dbReference type="Pfam" id="PF02769">
    <property type="entry name" value="AIRS_C"/>
    <property type="match status" value="1"/>
</dbReference>
<organism evidence="8 9">
    <name type="scientific">Candidatus Sulfobium mesophilum</name>
    <dbReference type="NCBI Taxonomy" id="2016548"/>
    <lineage>
        <taxon>Bacteria</taxon>
        <taxon>Pseudomonadati</taxon>
        <taxon>Nitrospirota</taxon>
        <taxon>Nitrospiria</taxon>
        <taxon>Nitrospirales</taxon>
        <taxon>Nitrospiraceae</taxon>
        <taxon>Candidatus Sulfobium</taxon>
    </lineage>
</organism>
<dbReference type="InterPro" id="IPR016188">
    <property type="entry name" value="PurM-like_N"/>
</dbReference>
<keyword evidence="3 8" id="KW-0418">Kinase</keyword>
<dbReference type="GO" id="GO:0016260">
    <property type="term" value="P:selenocysteine biosynthetic process"/>
    <property type="evidence" value="ECO:0007669"/>
    <property type="project" value="TreeGrafter"/>
</dbReference>
<dbReference type="SUPFAM" id="SSF56042">
    <property type="entry name" value="PurM C-terminal domain-like"/>
    <property type="match status" value="1"/>
</dbReference>
<dbReference type="EC" id="2.7.9.3" evidence="8"/>
<evidence type="ECO:0000256" key="3">
    <source>
        <dbReference type="ARBA" id="ARBA00022777"/>
    </source>
</evidence>
<keyword evidence="5" id="KW-0711">Selenium</keyword>
<dbReference type="Pfam" id="PF00586">
    <property type="entry name" value="AIRS"/>
    <property type="match status" value="1"/>
</dbReference>
<feature type="domain" description="PurM-like N-terminal" evidence="6">
    <location>
        <begin position="21"/>
        <end position="128"/>
    </location>
</feature>
<keyword evidence="4" id="KW-0067">ATP-binding</keyword>
<evidence type="ECO:0000313" key="9">
    <source>
        <dbReference type="Proteomes" id="UP000245125"/>
    </source>
</evidence>
<dbReference type="AlphaFoldDB" id="A0A2U3QI53"/>
<dbReference type="PANTHER" id="PTHR10256">
    <property type="entry name" value="SELENIDE, WATER DIKINASE"/>
    <property type="match status" value="1"/>
</dbReference>
<name>A0A2U3QI53_9BACT</name>
<keyword evidence="9" id="KW-1185">Reference proteome</keyword>
<evidence type="ECO:0000256" key="2">
    <source>
        <dbReference type="ARBA" id="ARBA00022741"/>
    </source>
</evidence>
<dbReference type="GO" id="GO:0005737">
    <property type="term" value="C:cytoplasm"/>
    <property type="evidence" value="ECO:0007669"/>
    <property type="project" value="TreeGrafter"/>
</dbReference>
<sequence length="323" mass="34649">MLGQLPALTDKNVLVGSANADDAGVYKITDDVAVVLTTDFFTPIVDDPYWFGAIAAANALSDIWAMGGKAVVALNIAMFPSQPVFFPTLQRVMQGGIEKMAEAGVSIIGGHTIRDKEPKFGYTVMGTIHPDKILDNSKAKPGDTLVLTKKIGTGIVSTGIKSGICSNTVIEELTISMAALNKKASEIMIEVGVSTATDITGFGLIGHMHEVLFASRLKARIRTSLVPFFDEAVRLAKIDVAPGGTRGNLKTYLPYIKWADDVPDHERVLLNDAQTSGGLLIFVPAERKEELITALQKEGLLAAYIGDTFEGETEGNTRILVER</sequence>
<protein>
    <submittedName>
        <fullName evidence="8">Selenide, water dikinase</fullName>
        <ecNumber evidence="8">2.7.9.3</ecNumber>
    </submittedName>
</protein>
<dbReference type="InterPro" id="IPR004536">
    <property type="entry name" value="SPS/SelD"/>
</dbReference>
<dbReference type="GO" id="GO:0005524">
    <property type="term" value="F:ATP binding"/>
    <property type="evidence" value="ECO:0007669"/>
    <property type="project" value="UniProtKB-KW"/>
</dbReference>
<dbReference type="NCBIfam" id="TIGR00476">
    <property type="entry name" value="selD"/>
    <property type="match status" value="1"/>
</dbReference>
<accession>A0A2U3QI53</accession>
<dbReference type="PIRSF" id="PIRSF036407">
    <property type="entry name" value="Selenphspht_syn"/>
    <property type="match status" value="1"/>
</dbReference>
<evidence type="ECO:0000256" key="5">
    <source>
        <dbReference type="ARBA" id="ARBA00023266"/>
    </source>
</evidence>
<dbReference type="CDD" id="cd02195">
    <property type="entry name" value="SelD"/>
    <property type="match status" value="1"/>
</dbReference>
<dbReference type="Gene3D" id="3.90.650.10">
    <property type="entry name" value="PurM-like C-terminal domain"/>
    <property type="match status" value="1"/>
</dbReference>
<keyword evidence="1 8" id="KW-0808">Transferase</keyword>
<evidence type="ECO:0000256" key="1">
    <source>
        <dbReference type="ARBA" id="ARBA00022679"/>
    </source>
</evidence>
<dbReference type="EMBL" id="OUUY01000089">
    <property type="protein sequence ID" value="SPQ01091.1"/>
    <property type="molecule type" value="Genomic_DNA"/>
</dbReference>
<feature type="domain" description="PurM-like C-terminal" evidence="7">
    <location>
        <begin position="140"/>
        <end position="312"/>
    </location>
</feature>
<reference evidence="9" key="1">
    <citation type="submission" date="2018-03" db="EMBL/GenBank/DDBJ databases">
        <authorList>
            <person name="Zecchin S."/>
        </authorList>
    </citation>
    <scope>NUCLEOTIDE SEQUENCE [LARGE SCALE GENOMIC DNA]</scope>
</reference>
<evidence type="ECO:0000259" key="6">
    <source>
        <dbReference type="Pfam" id="PF00586"/>
    </source>
</evidence>
<keyword evidence="2" id="KW-0547">Nucleotide-binding</keyword>
<evidence type="ECO:0000313" key="8">
    <source>
        <dbReference type="EMBL" id="SPQ01091.1"/>
    </source>
</evidence>
<evidence type="ECO:0000259" key="7">
    <source>
        <dbReference type="Pfam" id="PF02769"/>
    </source>
</evidence>
<evidence type="ECO:0000256" key="4">
    <source>
        <dbReference type="ARBA" id="ARBA00022840"/>
    </source>
</evidence>
<proteinExistence type="predicted"/>
<dbReference type="InterPro" id="IPR036676">
    <property type="entry name" value="PurM-like_C_sf"/>
</dbReference>
<dbReference type="InterPro" id="IPR036921">
    <property type="entry name" value="PurM-like_N_sf"/>
</dbReference>
<dbReference type="InterPro" id="IPR010918">
    <property type="entry name" value="PurM-like_C_dom"/>
</dbReference>
<gene>
    <name evidence="8" type="primary">selD</name>
    <name evidence="8" type="ORF">NBG4_420015</name>
</gene>
<dbReference type="PANTHER" id="PTHR10256:SF0">
    <property type="entry name" value="INACTIVE SELENIDE, WATER DIKINASE-LIKE PROTEIN-RELATED"/>
    <property type="match status" value="1"/>
</dbReference>